<dbReference type="EMBL" id="FOXV01000002">
    <property type="protein sequence ID" value="SFQ14092.1"/>
    <property type="molecule type" value="Genomic_DNA"/>
</dbReference>
<dbReference type="RefSeq" id="WP_093009378.1">
    <property type="nucleotide sequence ID" value="NZ_FOXV01000002.1"/>
</dbReference>
<dbReference type="Proteomes" id="UP000243106">
    <property type="component" value="Unassembled WGS sequence"/>
</dbReference>
<dbReference type="AlphaFoldDB" id="A0A1I5W2X1"/>
<sequence length="105" mass="11599">MTDFLAEWAASATRIETQKRRLEALRFLAKIPGYRASASLIRHECHRLGVPTTSDQMIGALTWLDENDLVALEGVEDAIVARLTPLGRDVASGQKLYPGVLRPDP</sequence>
<dbReference type="STRING" id="93684.SAMN05421853_10295"/>
<evidence type="ECO:0000313" key="2">
    <source>
        <dbReference type="Proteomes" id="UP000243106"/>
    </source>
</evidence>
<proteinExistence type="predicted"/>
<organism evidence="1 2">
    <name type="scientific">Roseivivax halotolerans</name>
    <dbReference type="NCBI Taxonomy" id="93684"/>
    <lineage>
        <taxon>Bacteria</taxon>
        <taxon>Pseudomonadati</taxon>
        <taxon>Pseudomonadota</taxon>
        <taxon>Alphaproteobacteria</taxon>
        <taxon>Rhodobacterales</taxon>
        <taxon>Roseobacteraceae</taxon>
        <taxon>Roseivivax</taxon>
    </lineage>
</organism>
<evidence type="ECO:0000313" key="1">
    <source>
        <dbReference type="EMBL" id="SFQ14092.1"/>
    </source>
</evidence>
<reference evidence="2" key="1">
    <citation type="submission" date="2016-10" db="EMBL/GenBank/DDBJ databases">
        <authorList>
            <person name="Varghese N."/>
            <person name="Submissions S."/>
        </authorList>
    </citation>
    <scope>NUCLEOTIDE SEQUENCE [LARGE SCALE GENOMIC DNA]</scope>
    <source>
        <strain evidence="2">JCM 10271</strain>
    </source>
</reference>
<name>A0A1I5W2X1_9RHOB</name>
<protein>
    <submittedName>
        <fullName evidence="1">Uncharacterized protein</fullName>
    </submittedName>
</protein>
<gene>
    <name evidence="1" type="ORF">SAMN05421853_10295</name>
</gene>
<accession>A0A1I5W2X1</accession>
<keyword evidence="2" id="KW-1185">Reference proteome</keyword>